<feature type="transmembrane region" description="Helical" evidence="5">
    <location>
        <begin position="313"/>
        <end position="332"/>
    </location>
</feature>
<evidence type="ECO:0000256" key="2">
    <source>
        <dbReference type="ARBA" id="ARBA00022692"/>
    </source>
</evidence>
<comment type="subcellular location">
    <subcellularLocation>
        <location evidence="1">Cell membrane</location>
        <topology evidence="1">Multi-pass membrane protein</topology>
    </subcellularLocation>
</comment>
<feature type="transmembrane region" description="Helical" evidence="5">
    <location>
        <begin position="209"/>
        <end position="229"/>
    </location>
</feature>
<name>A0ABP5JMF1_9MICC</name>
<accession>A0ABP5JMF1</accession>
<comment type="caution">
    <text evidence="7">The sequence shown here is derived from an EMBL/GenBank/DDBJ whole genome shotgun (WGS) entry which is preliminary data.</text>
</comment>
<dbReference type="CDD" id="cd17321">
    <property type="entry name" value="MFS_MMR_MDR_like"/>
    <property type="match status" value="1"/>
</dbReference>
<dbReference type="PANTHER" id="PTHR42718">
    <property type="entry name" value="MAJOR FACILITATOR SUPERFAMILY MULTIDRUG TRANSPORTER MFSC"/>
    <property type="match status" value="1"/>
</dbReference>
<evidence type="ECO:0000313" key="8">
    <source>
        <dbReference type="Proteomes" id="UP001500166"/>
    </source>
</evidence>
<keyword evidence="3 5" id="KW-1133">Transmembrane helix</keyword>
<sequence length="485" mass="51066">MSSPISAPEPLTPRERSKILWVLLVPLFMALVSVSIVNVALPAIQADLHASSSALQWVLTGFALAFGVLLVASGRAGDIFGRRKLFMAGIILFAVASLVCGLAPNTTVLNIGRVAQGLGSGLINPQSVGMIQQYFHGPARAKAFGMLGAVVGVAVAIGPAFGGFLIGALGYGPGWRATFLINVPTAAVALLLAALWLPRQKRKPGRVDMDPVGVILFGLGILALLFPFVESRLGPLVWLSLLLGALLLFVWTRWEARYKARGNEPMVDLDLFRIASFSYGSAMITVYFLGMTSVWVVLAMYVQQGLGRTALEAGMLSLPAALMSAVVAPLAGRGVLRFGRLVILAGIACAMTGLLTTIGVVYGVVHFDWNISWLYLTLLLVGVGQGSVMPPNQTLSFSEVPLKFAGAAGGVMQTGQRVGTAVGTAVITAVAFGVLARSDWDTAFTMSVLTIVAVLVIAFVIALLDHRRPKPPGPTTGPLQQIPAE</sequence>
<dbReference type="InterPro" id="IPR011701">
    <property type="entry name" value="MFS"/>
</dbReference>
<feature type="transmembrane region" description="Helical" evidence="5">
    <location>
        <begin position="54"/>
        <end position="73"/>
    </location>
</feature>
<feature type="transmembrane region" description="Helical" evidence="5">
    <location>
        <begin position="177"/>
        <end position="197"/>
    </location>
</feature>
<evidence type="ECO:0000313" key="7">
    <source>
        <dbReference type="EMBL" id="GAA2117655.1"/>
    </source>
</evidence>
<feature type="transmembrane region" description="Helical" evidence="5">
    <location>
        <begin position="235"/>
        <end position="254"/>
    </location>
</feature>
<dbReference type="Gene3D" id="1.20.1250.20">
    <property type="entry name" value="MFS general substrate transporter like domains"/>
    <property type="match status" value="1"/>
</dbReference>
<feature type="transmembrane region" description="Helical" evidence="5">
    <location>
        <begin position="85"/>
        <end position="104"/>
    </location>
</feature>
<dbReference type="InterPro" id="IPR036259">
    <property type="entry name" value="MFS_trans_sf"/>
</dbReference>
<keyword evidence="8" id="KW-1185">Reference proteome</keyword>
<feature type="transmembrane region" description="Helical" evidence="5">
    <location>
        <begin position="274"/>
        <end position="301"/>
    </location>
</feature>
<evidence type="ECO:0000256" key="5">
    <source>
        <dbReference type="SAM" id="Phobius"/>
    </source>
</evidence>
<feature type="transmembrane region" description="Helical" evidence="5">
    <location>
        <begin position="442"/>
        <end position="464"/>
    </location>
</feature>
<evidence type="ECO:0000256" key="3">
    <source>
        <dbReference type="ARBA" id="ARBA00022989"/>
    </source>
</evidence>
<dbReference type="Pfam" id="PF07690">
    <property type="entry name" value="MFS_1"/>
    <property type="match status" value="1"/>
</dbReference>
<feature type="transmembrane region" description="Helical" evidence="5">
    <location>
        <begin position="143"/>
        <end position="171"/>
    </location>
</feature>
<keyword evidence="4 5" id="KW-0472">Membrane</keyword>
<dbReference type="RefSeq" id="WP_344224606.1">
    <property type="nucleotide sequence ID" value="NZ_BAAAQA010000017.1"/>
</dbReference>
<evidence type="ECO:0000256" key="4">
    <source>
        <dbReference type="ARBA" id="ARBA00023136"/>
    </source>
</evidence>
<protein>
    <submittedName>
        <fullName evidence="7">MFS transporter</fullName>
    </submittedName>
</protein>
<evidence type="ECO:0000256" key="1">
    <source>
        <dbReference type="ARBA" id="ARBA00004651"/>
    </source>
</evidence>
<dbReference type="SUPFAM" id="SSF103473">
    <property type="entry name" value="MFS general substrate transporter"/>
    <property type="match status" value="1"/>
</dbReference>
<feature type="domain" description="Major facilitator superfamily (MFS) profile" evidence="6">
    <location>
        <begin position="19"/>
        <end position="468"/>
    </location>
</feature>
<feature type="transmembrane region" description="Helical" evidence="5">
    <location>
        <begin position="20"/>
        <end position="42"/>
    </location>
</feature>
<evidence type="ECO:0000259" key="6">
    <source>
        <dbReference type="PROSITE" id="PS50850"/>
    </source>
</evidence>
<organism evidence="7 8">
    <name type="scientific">Kocuria atrinae</name>
    <dbReference type="NCBI Taxonomy" id="592377"/>
    <lineage>
        <taxon>Bacteria</taxon>
        <taxon>Bacillati</taxon>
        <taxon>Actinomycetota</taxon>
        <taxon>Actinomycetes</taxon>
        <taxon>Micrococcales</taxon>
        <taxon>Micrococcaceae</taxon>
        <taxon>Kocuria</taxon>
    </lineage>
</organism>
<feature type="transmembrane region" description="Helical" evidence="5">
    <location>
        <begin position="341"/>
        <end position="365"/>
    </location>
</feature>
<dbReference type="Gene3D" id="1.20.1720.10">
    <property type="entry name" value="Multidrug resistance protein D"/>
    <property type="match status" value="1"/>
</dbReference>
<dbReference type="Proteomes" id="UP001500166">
    <property type="component" value="Unassembled WGS sequence"/>
</dbReference>
<dbReference type="PANTHER" id="PTHR42718:SF39">
    <property type="entry name" value="ACTINORHODIN TRANSPORTER-RELATED"/>
    <property type="match status" value="1"/>
</dbReference>
<keyword evidence="2 5" id="KW-0812">Transmembrane</keyword>
<gene>
    <name evidence="7" type="ORF">GCM10009824_17260</name>
</gene>
<reference evidence="8" key="1">
    <citation type="journal article" date="2019" name="Int. J. Syst. Evol. Microbiol.">
        <title>The Global Catalogue of Microorganisms (GCM) 10K type strain sequencing project: providing services to taxonomists for standard genome sequencing and annotation.</title>
        <authorList>
            <consortium name="The Broad Institute Genomics Platform"/>
            <consortium name="The Broad Institute Genome Sequencing Center for Infectious Disease"/>
            <person name="Wu L."/>
            <person name="Ma J."/>
        </authorList>
    </citation>
    <scope>NUCLEOTIDE SEQUENCE [LARGE SCALE GENOMIC DNA]</scope>
    <source>
        <strain evidence="8">JCM 15914</strain>
    </source>
</reference>
<feature type="transmembrane region" description="Helical" evidence="5">
    <location>
        <begin position="418"/>
        <end position="436"/>
    </location>
</feature>
<dbReference type="PRINTS" id="PR01036">
    <property type="entry name" value="TCRTETB"/>
</dbReference>
<dbReference type="PROSITE" id="PS50850">
    <property type="entry name" value="MFS"/>
    <property type="match status" value="1"/>
</dbReference>
<proteinExistence type="predicted"/>
<dbReference type="InterPro" id="IPR020846">
    <property type="entry name" value="MFS_dom"/>
</dbReference>
<feature type="transmembrane region" description="Helical" evidence="5">
    <location>
        <begin position="371"/>
        <end position="389"/>
    </location>
</feature>
<dbReference type="EMBL" id="BAAAQA010000017">
    <property type="protein sequence ID" value="GAA2117655.1"/>
    <property type="molecule type" value="Genomic_DNA"/>
</dbReference>